<dbReference type="AlphaFoldDB" id="A0AAE2ZGT8"/>
<organism evidence="1 2">
    <name type="scientific">Providencia rettgeri</name>
    <dbReference type="NCBI Taxonomy" id="587"/>
    <lineage>
        <taxon>Bacteria</taxon>
        <taxon>Pseudomonadati</taxon>
        <taxon>Pseudomonadota</taxon>
        <taxon>Gammaproteobacteria</taxon>
        <taxon>Enterobacterales</taxon>
        <taxon>Morganellaceae</taxon>
        <taxon>Providencia</taxon>
    </lineage>
</organism>
<name>A0AAE2ZGT8_PRORE</name>
<evidence type="ECO:0000313" key="2">
    <source>
        <dbReference type="Proteomes" id="UP001155882"/>
    </source>
</evidence>
<sequence>MARIKMNFFKVIIAILIFGAAFLLGALYMKPTQLSLVEQVKKNVYDVLAYPQAAKFRNIEYHFSRYTADNGKVGYVCGEVYRYKNDKPDGFKRFIVKAYTNDEGRMDISIPFIDGGHEILLPEQVNQIWKDKCSSPASPLE</sequence>
<accession>A0AAE2ZGT8</accession>
<comment type="caution">
    <text evidence="1">The sequence shown here is derived from an EMBL/GenBank/DDBJ whole genome shotgun (WGS) entry which is preliminary data.</text>
</comment>
<dbReference type="Proteomes" id="UP001155882">
    <property type="component" value="Unassembled WGS sequence"/>
</dbReference>
<dbReference type="EMBL" id="JAHWLI010000071">
    <property type="protein sequence ID" value="MBW3118284.1"/>
    <property type="molecule type" value="Genomic_DNA"/>
</dbReference>
<evidence type="ECO:0000313" key="1">
    <source>
        <dbReference type="EMBL" id="MBW3118284.1"/>
    </source>
</evidence>
<gene>
    <name evidence="1" type="ORF">KYI77_17705</name>
</gene>
<proteinExistence type="predicted"/>
<reference evidence="1" key="1">
    <citation type="submission" date="2021-07" db="EMBL/GenBank/DDBJ databases">
        <authorList>
            <person name="Stanton E."/>
        </authorList>
    </citation>
    <scope>NUCLEOTIDE SEQUENCE</scope>
    <source>
        <strain evidence="1">2021EL-01139</strain>
    </source>
</reference>
<protein>
    <submittedName>
        <fullName evidence="1">Uncharacterized protein</fullName>
    </submittedName>
</protein>